<dbReference type="InterPro" id="IPR010359">
    <property type="entry name" value="IrrE_HExxH"/>
</dbReference>
<evidence type="ECO:0000313" key="4">
    <source>
        <dbReference type="Proteomes" id="UP001589867"/>
    </source>
</evidence>
<comment type="caution">
    <text evidence="3">The sequence shown here is derived from an EMBL/GenBank/DDBJ whole genome shotgun (WGS) entry which is preliminary data.</text>
</comment>
<proteinExistence type="inferred from homology"/>
<dbReference type="InterPro" id="IPR052345">
    <property type="entry name" value="Rad_response_metalloprotease"/>
</dbReference>
<dbReference type="Pfam" id="PF13560">
    <property type="entry name" value="HTH_31"/>
    <property type="match status" value="1"/>
</dbReference>
<dbReference type="CDD" id="cd00093">
    <property type="entry name" value="HTH_XRE"/>
    <property type="match status" value="1"/>
</dbReference>
<evidence type="ECO:0000313" key="3">
    <source>
        <dbReference type="EMBL" id="MFC0527941.1"/>
    </source>
</evidence>
<organism evidence="3 4">
    <name type="scientific">Phytohabitans kaempferiae</name>
    <dbReference type="NCBI Taxonomy" id="1620943"/>
    <lineage>
        <taxon>Bacteria</taxon>
        <taxon>Bacillati</taxon>
        <taxon>Actinomycetota</taxon>
        <taxon>Actinomycetes</taxon>
        <taxon>Micromonosporales</taxon>
        <taxon>Micromonosporaceae</taxon>
    </lineage>
</organism>
<dbReference type="InterPro" id="IPR001387">
    <property type="entry name" value="Cro/C1-type_HTH"/>
</dbReference>
<dbReference type="SUPFAM" id="SSF47413">
    <property type="entry name" value="lambda repressor-like DNA-binding domains"/>
    <property type="match status" value="1"/>
</dbReference>
<keyword evidence="4" id="KW-1185">Reference proteome</keyword>
<dbReference type="Pfam" id="PF06114">
    <property type="entry name" value="Peptidase_M78"/>
    <property type="match status" value="1"/>
</dbReference>
<dbReference type="PANTHER" id="PTHR43236">
    <property type="entry name" value="ANTITOXIN HIGA1"/>
    <property type="match status" value="1"/>
</dbReference>
<dbReference type="Gene3D" id="1.10.260.40">
    <property type="entry name" value="lambda repressor-like DNA-binding domains"/>
    <property type="match status" value="1"/>
</dbReference>
<dbReference type="InterPro" id="IPR010982">
    <property type="entry name" value="Lambda_DNA-bd_dom_sf"/>
</dbReference>
<name>A0ABV6LZU9_9ACTN</name>
<dbReference type="SMART" id="SM00530">
    <property type="entry name" value="HTH_XRE"/>
    <property type="match status" value="1"/>
</dbReference>
<dbReference type="EMBL" id="JBHLUH010000012">
    <property type="protein sequence ID" value="MFC0527941.1"/>
    <property type="molecule type" value="Genomic_DNA"/>
</dbReference>
<gene>
    <name evidence="3" type="ORF">ACFFIA_09735</name>
</gene>
<dbReference type="PANTHER" id="PTHR43236:SF1">
    <property type="entry name" value="BLL7220 PROTEIN"/>
    <property type="match status" value="1"/>
</dbReference>
<dbReference type="Proteomes" id="UP001589867">
    <property type="component" value="Unassembled WGS sequence"/>
</dbReference>
<reference evidence="3 4" key="1">
    <citation type="submission" date="2024-09" db="EMBL/GenBank/DDBJ databases">
        <authorList>
            <person name="Sun Q."/>
            <person name="Mori K."/>
        </authorList>
    </citation>
    <scope>NUCLEOTIDE SEQUENCE [LARGE SCALE GENOMIC DNA]</scope>
    <source>
        <strain evidence="3 4">TBRC 3947</strain>
    </source>
</reference>
<accession>A0ABV6LZU9</accession>
<sequence>MSEKSVGERIAALRAVRGLTGEQLGRALGLTKSQVSKVENGTRKLDVSEVAQVADVLGVTLAEVLGVQRKGSLALAARVMAAPGKDETTAARRRVRQVLEVEAALGDSVGLLSARPSSAGAAVLERARVDGLADAVTAASGIRLAHTVREELGLGRAPIGDLPALVERHFGLGAVTWPIGKSVSGLCAHGTDVALMLVSSSFPVGHQRFTAAHELAHHLLTDPREVIIEGDLFAIRTPPEQRANAFAASLLMPADGLREVVSDRPVDEVVLAELMREFGVSYTALLYRLADSAVRLMSTRIRDEWLQCAPSSVLRAAGDPAPGDLTRPDEARRVPPRLLSAAQQGYQSGRVGLGLLAALLDEDADALYARLAAEGTVPPAVHDDMADL</sequence>
<dbReference type="Gene3D" id="1.10.10.2910">
    <property type="match status" value="1"/>
</dbReference>
<dbReference type="RefSeq" id="WP_377248828.1">
    <property type="nucleotide sequence ID" value="NZ_JBHLUH010000012.1"/>
</dbReference>
<dbReference type="PROSITE" id="PS50943">
    <property type="entry name" value="HTH_CROC1"/>
    <property type="match status" value="1"/>
</dbReference>
<feature type="domain" description="HTH cro/C1-type" evidence="2">
    <location>
        <begin position="10"/>
        <end position="64"/>
    </location>
</feature>
<comment type="similarity">
    <text evidence="1">Belongs to the short-chain fatty acyl-CoA assimilation regulator (ScfR) family.</text>
</comment>
<evidence type="ECO:0000256" key="1">
    <source>
        <dbReference type="ARBA" id="ARBA00007227"/>
    </source>
</evidence>
<evidence type="ECO:0000259" key="2">
    <source>
        <dbReference type="PROSITE" id="PS50943"/>
    </source>
</evidence>
<protein>
    <submittedName>
        <fullName evidence="3">Helix-turn-helix domain-containing protein</fullName>
    </submittedName>
</protein>